<comment type="PTM">
    <text evidence="4">Phosphorylated by CheA. Phosphorylation of the N-terminal regulatory domain activates the methylesterase activity.</text>
</comment>
<dbReference type="GO" id="GO:0008984">
    <property type="term" value="F:protein-glutamate methylesterase activity"/>
    <property type="evidence" value="ECO:0007669"/>
    <property type="project" value="UniProtKB-UniRule"/>
</dbReference>
<evidence type="ECO:0000256" key="5">
    <source>
        <dbReference type="PROSITE-ProRule" id="PRU00050"/>
    </source>
</evidence>
<name>A0A2U8VLT5_9HYPH</name>
<keyword evidence="4" id="KW-0963">Cytoplasm</keyword>
<feature type="active site" evidence="4 5">
    <location>
        <position position="253"/>
    </location>
</feature>
<dbReference type="EC" id="3.5.1.44" evidence="4"/>
<dbReference type="InterPro" id="IPR000673">
    <property type="entry name" value="Sig_transdc_resp-reg_Me-estase"/>
</dbReference>
<dbReference type="GO" id="GO:0050568">
    <property type="term" value="F:protein-glutamine glutaminase activity"/>
    <property type="evidence" value="ECO:0007669"/>
    <property type="project" value="UniProtKB-UniRule"/>
</dbReference>
<evidence type="ECO:0000259" key="9">
    <source>
        <dbReference type="PROSITE" id="PS50122"/>
    </source>
</evidence>
<dbReference type="GO" id="GO:0005737">
    <property type="term" value="C:cytoplasm"/>
    <property type="evidence" value="ECO:0007669"/>
    <property type="project" value="UniProtKB-SubCell"/>
</dbReference>
<dbReference type="InterPro" id="IPR035909">
    <property type="entry name" value="CheB_C"/>
</dbReference>
<evidence type="ECO:0000259" key="8">
    <source>
        <dbReference type="PROSITE" id="PS50110"/>
    </source>
</evidence>
<dbReference type="SMART" id="SM00448">
    <property type="entry name" value="REC"/>
    <property type="match status" value="1"/>
</dbReference>
<protein>
    <recommendedName>
        <fullName evidence="4">Protein-glutamate methylesterase/protein-glutamine glutaminase</fullName>
        <ecNumber evidence="4">3.1.1.61</ecNumber>
        <ecNumber evidence="4">3.5.1.44</ecNumber>
    </recommendedName>
</protein>
<dbReference type="PANTHER" id="PTHR42872:SF3">
    <property type="entry name" value="PROTEIN-GLUTAMATE METHYLESTERASE_PROTEIN-GLUTAMINE GLUTAMINASE 1"/>
    <property type="match status" value="1"/>
</dbReference>
<dbReference type="InterPro" id="IPR001789">
    <property type="entry name" value="Sig_transdc_resp-reg_receiver"/>
</dbReference>
<reference evidence="10 11" key="1">
    <citation type="submission" date="2018-05" db="EMBL/GenBank/DDBJ databases">
        <title>Complete Genome Sequence of Methylobacterium sp. 17Sr1-43.</title>
        <authorList>
            <person name="Srinivasan S."/>
        </authorList>
    </citation>
    <scope>NUCLEOTIDE SEQUENCE [LARGE SCALE GENOMIC DNA]</scope>
    <source>
        <strain evidence="10 11">17Sr1-43</strain>
    </source>
</reference>
<feature type="modified residue" description="4-aspartylphosphate" evidence="4 6">
    <location>
        <position position="84"/>
    </location>
</feature>
<dbReference type="GO" id="GO:0000156">
    <property type="term" value="F:phosphorelay response regulator activity"/>
    <property type="evidence" value="ECO:0007669"/>
    <property type="project" value="InterPro"/>
</dbReference>
<comment type="function">
    <text evidence="4">Involved in chemotaxis. Part of a chemotaxis signal transduction system that modulates chemotaxis in response to various stimuli. Catalyzes the demethylation of specific methylglutamate residues introduced into the chemoreceptors (methyl-accepting chemotaxis proteins or MCP) by CheR. Also mediates the irreversible deamidation of specific glutamine residues to glutamic acid.</text>
</comment>
<dbReference type="SUPFAM" id="SSF52172">
    <property type="entry name" value="CheY-like"/>
    <property type="match status" value="1"/>
</dbReference>
<dbReference type="EMBL" id="CP029551">
    <property type="protein sequence ID" value="AWN34527.1"/>
    <property type="molecule type" value="Genomic_DNA"/>
</dbReference>
<evidence type="ECO:0000256" key="1">
    <source>
        <dbReference type="ARBA" id="ARBA00022500"/>
    </source>
</evidence>
<dbReference type="Proteomes" id="UP000246058">
    <property type="component" value="Chromosome"/>
</dbReference>
<dbReference type="InterPro" id="IPR008248">
    <property type="entry name" value="CheB-like"/>
</dbReference>
<proteinExistence type="inferred from homology"/>
<keyword evidence="2 4" id="KW-0378">Hydrolase</keyword>
<dbReference type="AlphaFoldDB" id="A0A2U8VLT5"/>
<sequence>MLAAPLNLAPRVPLKGPAGAPAPTGPQPAPGQIRVLIADDSAVVRGLVARWIGEAGFNVVGTASNGRIALEMMARHDPDVVLLDIDMPELDGTEALPRMLAASPTLQVVMMSTLTTRNADISLKCLALGAVDYLAKPESNRGVTTSDAFRAELVERVRLFGAVRARGRRPAPVAAPAPSVHEPAAPAPAPASPASAPVSRLSAPFTLRPKARPTTPRVLLIGSSTGGPRAVNEVLEKIGAATLRRLPTLIVQHMPPIFTAVFAEHIAARVGLPAAEGKADEPLQPGRIYVAPGGRHMGLVAAGGRDPVIRLDDGPPVNFCRPAVDVLFKDAAQIFGAATVSVILTGMGSDGTHGARALVDAGGPVLAQDEATSTVWGMPGSVAKAGLAQAVLPLAEIGPALRNLITGQPA</sequence>
<dbReference type="HAMAP" id="MF_00099">
    <property type="entry name" value="CheB_chemtxs"/>
    <property type="match status" value="1"/>
</dbReference>
<dbReference type="Pfam" id="PF00072">
    <property type="entry name" value="Response_reg"/>
    <property type="match status" value="1"/>
</dbReference>
<accession>A0A2U8VLT5</accession>
<comment type="domain">
    <text evidence="4">Contains a C-terminal catalytic domain, and an N-terminal region which modulates catalytic activity.</text>
</comment>
<comment type="similarity">
    <text evidence="4">Belongs to the CheB family.</text>
</comment>
<dbReference type="KEGG" id="meti:DK427_01195"/>
<dbReference type="Gene3D" id="3.40.50.180">
    <property type="entry name" value="Methylesterase CheB, C-terminal domain"/>
    <property type="match status" value="1"/>
</dbReference>
<comment type="catalytic activity">
    <reaction evidence="4">
        <text>L-glutaminyl-[protein] + H2O = L-glutamyl-[protein] + NH4(+)</text>
        <dbReference type="Rhea" id="RHEA:16441"/>
        <dbReference type="Rhea" id="RHEA-COMP:10207"/>
        <dbReference type="Rhea" id="RHEA-COMP:10208"/>
        <dbReference type="ChEBI" id="CHEBI:15377"/>
        <dbReference type="ChEBI" id="CHEBI:28938"/>
        <dbReference type="ChEBI" id="CHEBI:29973"/>
        <dbReference type="ChEBI" id="CHEBI:30011"/>
        <dbReference type="EC" id="3.5.1.44"/>
    </reaction>
</comment>
<feature type="active site" evidence="4 5">
    <location>
        <position position="224"/>
    </location>
</feature>
<gene>
    <name evidence="4" type="primary">cheB</name>
    <name evidence="10" type="ORF">DK427_01195</name>
</gene>
<feature type="compositionally biased region" description="Low complexity" evidence="7">
    <location>
        <begin position="171"/>
        <end position="184"/>
    </location>
</feature>
<dbReference type="EC" id="3.1.1.61" evidence="4"/>
<evidence type="ECO:0000313" key="11">
    <source>
        <dbReference type="Proteomes" id="UP000246058"/>
    </source>
</evidence>
<dbReference type="CDD" id="cd17541">
    <property type="entry name" value="REC_CheB-like"/>
    <property type="match status" value="1"/>
</dbReference>
<feature type="region of interest" description="Disordered" evidence="7">
    <location>
        <begin position="171"/>
        <end position="197"/>
    </location>
</feature>
<comment type="subcellular location">
    <subcellularLocation>
        <location evidence="4">Cytoplasm</location>
    </subcellularLocation>
</comment>
<feature type="active site" evidence="4 5">
    <location>
        <position position="350"/>
    </location>
</feature>
<evidence type="ECO:0000256" key="2">
    <source>
        <dbReference type="ARBA" id="ARBA00022801"/>
    </source>
</evidence>
<dbReference type="PIRSF" id="PIRSF000876">
    <property type="entry name" value="RR_chemtxs_CheB"/>
    <property type="match status" value="1"/>
</dbReference>
<evidence type="ECO:0000313" key="10">
    <source>
        <dbReference type="EMBL" id="AWN34527.1"/>
    </source>
</evidence>
<keyword evidence="11" id="KW-1185">Reference proteome</keyword>
<dbReference type="RefSeq" id="WP_109949667.1">
    <property type="nucleotide sequence ID" value="NZ_CP029551.1"/>
</dbReference>
<keyword evidence="1 4" id="KW-0145">Chemotaxis</keyword>
<dbReference type="CDD" id="cd16432">
    <property type="entry name" value="CheB_Rec"/>
    <property type="match status" value="1"/>
</dbReference>
<dbReference type="NCBIfam" id="NF001965">
    <property type="entry name" value="PRK00742.1"/>
    <property type="match status" value="1"/>
</dbReference>
<evidence type="ECO:0000256" key="3">
    <source>
        <dbReference type="ARBA" id="ARBA00048267"/>
    </source>
</evidence>
<dbReference type="PROSITE" id="PS50110">
    <property type="entry name" value="RESPONSE_REGULATORY"/>
    <property type="match status" value="1"/>
</dbReference>
<evidence type="ECO:0000256" key="6">
    <source>
        <dbReference type="PROSITE-ProRule" id="PRU00169"/>
    </source>
</evidence>
<feature type="domain" description="Response regulatory" evidence="8">
    <location>
        <begin position="34"/>
        <end position="151"/>
    </location>
</feature>
<dbReference type="GO" id="GO:0006935">
    <property type="term" value="P:chemotaxis"/>
    <property type="evidence" value="ECO:0007669"/>
    <property type="project" value="UniProtKB-UniRule"/>
</dbReference>
<dbReference type="InterPro" id="IPR011006">
    <property type="entry name" value="CheY-like_superfamily"/>
</dbReference>
<evidence type="ECO:0000256" key="7">
    <source>
        <dbReference type="SAM" id="MobiDB-lite"/>
    </source>
</evidence>
<dbReference type="SUPFAM" id="SSF52738">
    <property type="entry name" value="Methylesterase CheB, C-terminal domain"/>
    <property type="match status" value="1"/>
</dbReference>
<dbReference type="Pfam" id="PF01339">
    <property type="entry name" value="CheB_methylest"/>
    <property type="match status" value="1"/>
</dbReference>
<dbReference type="OrthoDB" id="9793421at2"/>
<comment type="catalytic activity">
    <reaction evidence="3 4">
        <text>[protein]-L-glutamate 5-O-methyl ester + H2O = L-glutamyl-[protein] + methanol + H(+)</text>
        <dbReference type="Rhea" id="RHEA:23236"/>
        <dbReference type="Rhea" id="RHEA-COMP:10208"/>
        <dbReference type="Rhea" id="RHEA-COMP:10311"/>
        <dbReference type="ChEBI" id="CHEBI:15377"/>
        <dbReference type="ChEBI" id="CHEBI:15378"/>
        <dbReference type="ChEBI" id="CHEBI:17790"/>
        <dbReference type="ChEBI" id="CHEBI:29973"/>
        <dbReference type="ChEBI" id="CHEBI:82795"/>
        <dbReference type="EC" id="3.1.1.61"/>
    </reaction>
</comment>
<keyword evidence="4 6" id="KW-0597">Phosphoprotein</keyword>
<dbReference type="Gene3D" id="3.40.50.2300">
    <property type="match status" value="1"/>
</dbReference>
<feature type="domain" description="CheB-type methylesterase" evidence="9">
    <location>
        <begin position="213"/>
        <end position="408"/>
    </location>
</feature>
<organism evidence="10 11">
    <name type="scientific">Methylobacterium radiodurans</name>
    <dbReference type="NCBI Taxonomy" id="2202828"/>
    <lineage>
        <taxon>Bacteria</taxon>
        <taxon>Pseudomonadati</taxon>
        <taxon>Pseudomonadota</taxon>
        <taxon>Alphaproteobacteria</taxon>
        <taxon>Hyphomicrobiales</taxon>
        <taxon>Methylobacteriaceae</taxon>
        <taxon>Methylobacterium</taxon>
    </lineage>
</organism>
<evidence type="ECO:0000256" key="4">
    <source>
        <dbReference type="HAMAP-Rule" id="MF_00099"/>
    </source>
</evidence>
<dbReference type="PANTHER" id="PTHR42872">
    <property type="entry name" value="PROTEIN-GLUTAMATE METHYLESTERASE/PROTEIN-GLUTAMINE GLUTAMINASE"/>
    <property type="match status" value="1"/>
</dbReference>
<dbReference type="PROSITE" id="PS50122">
    <property type="entry name" value="CHEB"/>
    <property type="match status" value="1"/>
</dbReference>